<feature type="transmembrane region" description="Helical" evidence="7">
    <location>
        <begin position="233"/>
        <end position="251"/>
    </location>
</feature>
<feature type="transmembrane region" description="Helical" evidence="7">
    <location>
        <begin position="336"/>
        <end position="355"/>
    </location>
</feature>
<accession>A0A1G7VH64</accession>
<keyword evidence="5 7" id="KW-1133">Transmembrane helix</keyword>
<keyword evidence="2" id="KW-0813">Transport</keyword>
<evidence type="ECO:0000256" key="5">
    <source>
        <dbReference type="ARBA" id="ARBA00022989"/>
    </source>
</evidence>
<dbReference type="OrthoDB" id="4080117at2"/>
<organism evidence="9 10">
    <name type="scientific">Pseudonocardia oroxyli</name>
    <dbReference type="NCBI Taxonomy" id="366584"/>
    <lineage>
        <taxon>Bacteria</taxon>
        <taxon>Bacillati</taxon>
        <taxon>Actinomycetota</taxon>
        <taxon>Actinomycetes</taxon>
        <taxon>Pseudonocardiales</taxon>
        <taxon>Pseudonocardiaceae</taxon>
        <taxon>Pseudonocardia</taxon>
    </lineage>
</organism>
<keyword evidence="10" id="KW-1185">Reference proteome</keyword>
<evidence type="ECO:0000256" key="3">
    <source>
        <dbReference type="ARBA" id="ARBA00022475"/>
    </source>
</evidence>
<feature type="transmembrane region" description="Helical" evidence="7">
    <location>
        <begin position="408"/>
        <end position="426"/>
    </location>
</feature>
<dbReference type="GO" id="GO:0005886">
    <property type="term" value="C:plasma membrane"/>
    <property type="evidence" value="ECO:0007669"/>
    <property type="project" value="UniProtKB-SubCell"/>
</dbReference>
<dbReference type="InterPro" id="IPR020846">
    <property type="entry name" value="MFS_dom"/>
</dbReference>
<feature type="transmembrane region" description="Helical" evidence="7">
    <location>
        <begin position="53"/>
        <end position="70"/>
    </location>
</feature>
<feature type="transmembrane region" description="Helical" evidence="7">
    <location>
        <begin position="169"/>
        <end position="190"/>
    </location>
</feature>
<feature type="transmembrane region" description="Helical" evidence="7">
    <location>
        <begin position="202"/>
        <end position="221"/>
    </location>
</feature>
<evidence type="ECO:0000256" key="7">
    <source>
        <dbReference type="SAM" id="Phobius"/>
    </source>
</evidence>
<keyword evidence="3" id="KW-1003">Cell membrane</keyword>
<dbReference type="Proteomes" id="UP000198967">
    <property type="component" value="Unassembled WGS sequence"/>
</dbReference>
<evidence type="ECO:0000259" key="8">
    <source>
        <dbReference type="PROSITE" id="PS50850"/>
    </source>
</evidence>
<dbReference type="InterPro" id="IPR036259">
    <property type="entry name" value="MFS_trans_sf"/>
</dbReference>
<dbReference type="EMBL" id="FNBE01000013">
    <property type="protein sequence ID" value="SDG59172.1"/>
    <property type="molecule type" value="Genomic_DNA"/>
</dbReference>
<comment type="subcellular location">
    <subcellularLocation>
        <location evidence="1">Cell membrane</location>
        <topology evidence="1">Multi-pass membrane protein</topology>
    </subcellularLocation>
</comment>
<name>A0A1G7VH64_PSEOR</name>
<evidence type="ECO:0000256" key="2">
    <source>
        <dbReference type="ARBA" id="ARBA00022448"/>
    </source>
</evidence>
<evidence type="ECO:0000313" key="10">
    <source>
        <dbReference type="Proteomes" id="UP000198967"/>
    </source>
</evidence>
<dbReference type="PANTHER" id="PTHR42718">
    <property type="entry name" value="MAJOR FACILITATOR SUPERFAMILY MULTIDRUG TRANSPORTER MFSC"/>
    <property type="match status" value="1"/>
</dbReference>
<dbReference type="InterPro" id="IPR005829">
    <property type="entry name" value="Sugar_transporter_CS"/>
</dbReference>
<dbReference type="GO" id="GO:0022857">
    <property type="term" value="F:transmembrane transporter activity"/>
    <property type="evidence" value="ECO:0007669"/>
    <property type="project" value="InterPro"/>
</dbReference>
<dbReference type="CDD" id="cd17321">
    <property type="entry name" value="MFS_MMR_MDR_like"/>
    <property type="match status" value="1"/>
</dbReference>
<evidence type="ECO:0000313" key="9">
    <source>
        <dbReference type="EMBL" id="SDG59172.1"/>
    </source>
</evidence>
<dbReference type="AlphaFoldDB" id="A0A1G7VH64"/>
<dbReference type="Gene3D" id="1.20.1720.10">
    <property type="entry name" value="Multidrug resistance protein D"/>
    <property type="match status" value="1"/>
</dbReference>
<evidence type="ECO:0000256" key="1">
    <source>
        <dbReference type="ARBA" id="ARBA00004651"/>
    </source>
</evidence>
<dbReference type="SUPFAM" id="SSF103473">
    <property type="entry name" value="MFS general substrate transporter"/>
    <property type="match status" value="1"/>
</dbReference>
<feature type="transmembrane region" description="Helical" evidence="7">
    <location>
        <begin position="112"/>
        <end position="132"/>
    </location>
</feature>
<sequence>MIRMSTPAPHPGRWAALFVIALAQLMVVLDATIVNIALPQAQAHLGISDADRQWVVTAYTLAFGGLLLLGGRIADFWGRKRTFVVGALGFALASGLGGLAQDALTLFAARGLQGVFGALLAPAGLALLTVLFTEPGERAKAFSVFGAVAGGGSAVGLVLGGVLTEYADWRWCLLVNIPISVVAVALALVFVPESRADGDTRYDVPGAVTVTLGLVALVYGFTRASEDGWSAPWALGSFGAAVVLLVAFVVIEQRSSHPLVPLALLVQRDRGGAYLFSTLVGAGLLGAFLFLTFYFQIVLGYTPLQAGLASLPVTGGVLVAAGVASQLMPRIGPKPLMVTGGLVAAAGMILLTLITPDSSFLTLLLPAQLVLGLGLGLSFVPLASLALVGVGNQDAGAASAVLNATQQVGASLGTALLNTIATTAAASRLAEHPITDPSQTAEVAVYSYVVAFAWAAALLLIGTALIMVLVRAGRREVATPQVAHLG</sequence>
<protein>
    <submittedName>
        <fullName evidence="9">Drug resistance transporter, EmrB/QacA subfamily</fullName>
    </submittedName>
</protein>
<feature type="transmembrane region" description="Helical" evidence="7">
    <location>
        <begin position="367"/>
        <end position="388"/>
    </location>
</feature>
<gene>
    <name evidence="9" type="ORF">SAMN05216377_11360</name>
</gene>
<feature type="transmembrane region" description="Helical" evidence="7">
    <location>
        <begin position="272"/>
        <end position="297"/>
    </location>
</feature>
<dbReference type="Gene3D" id="1.20.1250.20">
    <property type="entry name" value="MFS general substrate transporter like domains"/>
    <property type="match status" value="1"/>
</dbReference>
<dbReference type="PANTHER" id="PTHR42718:SF46">
    <property type="entry name" value="BLR6921 PROTEIN"/>
    <property type="match status" value="1"/>
</dbReference>
<dbReference type="NCBIfam" id="TIGR00711">
    <property type="entry name" value="efflux_EmrB"/>
    <property type="match status" value="1"/>
</dbReference>
<keyword evidence="4 7" id="KW-0812">Transmembrane</keyword>
<dbReference type="PROSITE" id="PS50850">
    <property type="entry name" value="MFS"/>
    <property type="match status" value="1"/>
</dbReference>
<feature type="transmembrane region" description="Helical" evidence="7">
    <location>
        <begin position="446"/>
        <end position="470"/>
    </location>
</feature>
<evidence type="ECO:0000256" key="4">
    <source>
        <dbReference type="ARBA" id="ARBA00022692"/>
    </source>
</evidence>
<reference evidence="9 10" key="1">
    <citation type="submission" date="2016-10" db="EMBL/GenBank/DDBJ databases">
        <authorList>
            <person name="de Groot N.N."/>
        </authorList>
    </citation>
    <scope>NUCLEOTIDE SEQUENCE [LARGE SCALE GENOMIC DNA]</scope>
    <source>
        <strain evidence="9 10">CGMCC 4.3143</strain>
    </source>
</reference>
<dbReference type="InterPro" id="IPR011701">
    <property type="entry name" value="MFS"/>
</dbReference>
<feature type="transmembrane region" description="Helical" evidence="7">
    <location>
        <begin position="82"/>
        <end position="100"/>
    </location>
</feature>
<evidence type="ECO:0000256" key="6">
    <source>
        <dbReference type="ARBA" id="ARBA00023136"/>
    </source>
</evidence>
<feature type="transmembrane region" description="Helical" evidence="7">
    <location>
        <begin position="144"/>
        <end position="163"/>
    </location>
</feature>
<keyword evidence="6 7" id="KW-0472">Membrane</keyword>
<dbReference type="Pfam" id="PF07690">
    <property type="entry name" value="MFS_1"/>
    <property type="match status" value="1"/>
</dbReference>
<dbReference type="PROSITE" id="PS00216">
    <property type="entry name" value="SUGAR_TRANSPORT_1"/>
    <property type="match status" value="1"/>
</dbReference>
<feature type="domain" description="Major facilitator superfamily (MFS) profile" evidence="8">
    <location>
        <begin position="16"/>
        <end position="474"/>
    </location>
</feature>
<feature type="transmembrane region" description="Helical" evidence="7">
    <location>
        <begin position="303"/>
        <end position="324"/>
    </location>
</feature>
<dbReference type="InterPro" id="IPR004638">
    <property type="entry name" value="EmrB-like"/>
</dbReference>
<proteinExistence type="predicted"/>
<dbReference type="STRING" id="366584.SAMN05216377_11360"/>